<protein>
    <recommendedName>
        <fullName evidence="2">NADH dehydrogenase [ubiquinone] 1 alpha subcomplex subunit</fullName>
    </recommendedName>
</protein>
<organism evidence="4 5">
    <name type="scientific">Smittium culicis</name>
    <dbReference type="NCBI Taxonomy" id="133412"/>
    <lineage>
        <taxon>Eukaryota</taxon>
        <taxon>Fungi</taxon>
        <taxon>Fungi incertae sedis</taxon>
        <taxon>Zoopagomycota</taxon>
        <taxon>Kickxellomycotina</taxon>
        <taxon>Harpellomycetes</taxon>
        <taxon>Harpellales</taxon>
        <taxon>Legeriomycetaceae</taxon>
        <taxon>Smittium</taxon>
    </lineage>
</organism>
<keyword evidence="4" id="KW-0830">Ubiquinone</keyword>
<dbReference type="STRING" id="133412.A0A1R1XSM1"/>
<evidence type="ECO:0000256" key="1">
    <source>
        <dbReference type="ARBA" id="ARBA00007355"/>
    </source>
</evidence>
<dbReference type="Proteomes" id="UP000187283">
    <property type="component" value="Unassembled WGS sequence"/>
</dbReference>
<dbReference type="AlphaFoldDB" id="A0A1R1XSM1"/>
<gene>
    <name evidence="4" type="ORF">AYI70_g5842</name>
    <name evidence="3" type="ORF">AYI70_g6591</name>
</gene>
<evidence type="ECO:0000313" key="4">
    <source>
        <dbReference type="EMBL" id="OMJ17640.1"/>
    </source>
</evidence>
<keyword evidence="2" id="KW-0249">Electron transport</keyword>
<keyword evidence="5" id="KW-1185">Reference proteome</keyword>
<keyword evidence="2" id="KW-0679">Respiratory chain</keyword>
<dbReference type="OrthoDB" id="274641at2759"/>
<comment type="caution">
    <text evidence="4">The sequence shown here is derived from an EMBL/GenBank/DDBJ whole genome shotgun (WGS) entry which is preliminary data.</text>
</comment>
<comment type="function">
    <text evidence="2">Accessory subunit of the mitochondrial membrane respiratory chain NADH dehydrogenase (Complex I), that is believed not to be involved in catalysis. Complex I functions in the transfer of electrons from NADH to the respiratory chain. The immediate electron acceptor for the enzyme is believed to be ubiquinone.</text>
</comment>
<comment type="subcellular location">
    <subcellularLocation>
        <location evidence="2">Mitochondrion inner membrane</location>
        <topology evidence="2">Peripheral membrane protein</topology>
        <orientation evidence="2">Matrix side</orientation>
    </subcellularLocation>
</comment>
<dbReference type="PANTHER" id="PTHR12910">
    <property type="entry name" value="NADH-UBIQUINONE OXIDOREDUCTASE SUBUNIT B17.2"/>
    <property type="match status" value="1"/>
</dbReference>
<sequence length="137" mass="15786">MSLVRYMNFFFKNSLKQNFLVIRKLDDEKHGALMGTDSLGNKYYENTEERYGRHRWVLPAASVPKSDATQIPPGWNQWLHCVSDDIPVSDETGRIAVNHSWAIQDIVQNKTGTRGAYKVYSTTKPRIEPWSPSVTQR</sequence>
<comment type="similarity">
    <text evidence="1 2">Belongs to the complex I NDUFA12 subunit family.</text>
</comment>
<keyword evidence="2" id="KW-0472">Membrane</keyword>
<dbReference type="GO" id="GO:0045271">
    <property type="term" value="C:respiratory chain complex I"/>
    <property type="evidence" value="ECO:0007669"/>
    <property type="project" value="InterPro"/>
</dbReference>
<dbReference type="GO" id="GO:0006979">
    <property type="term" value="P:response to oxidative stress"/>
    <property type="evidence" value="ECO:0007669"/>
    <property type="project" value="TreeGrafter"/>
</dbReference>
<evidence type="ECO:0000256" key="2">
    <source>
        <dbReference type="RuleBase" id="RU363103"/>
    </source>
</evidence>
<evidence type="ECO:0000313" key="5">
    <source>
        <dbReference type="Proteomes" id="UP000187283"/>
    </source>
</evidence>
<keyword evidence="2" id="KW-0999">Mitochondrion inner membrane</keyword>
<dbReference type="Pfam" id="PF05071">
    <property type="entry name" value="NDUFA12"/>
    <property type="match status" value="1"/>
</dbReference>
<accession>A0A1R1XSM1</accession>
<reference evidence="4 5" key="1">
    <citation type="submission" date="2017-01" db="EMBL/GenBank/DDBJ databases">
        <authorList>
            <person name="Mah S.A."/>
            <person name="Swanson W.J."/>
            <person name="Moy G.W."/>
            <person name="Vacquier V.D."/>
        </authorList>
    </citation>
    <scope>NUCLEOTIDE SEQUENCE [LARGE SCALE GENOMIC DNA]</scope>
    <source>
        <strain evidence="4 5">GSMNP</strain>
    </source>
</reference>
<dbReference type="GO" id="GO:0005743">
    <property type="term" value="C:mitochondrial inner membrane"/>
    <property type="evidence" value="ECO:0007669"/>
    <property type="project" value="UniProtKB-SubCell"/>
</dbReference>
<dbReference type="EMBL" id="LSSN01002335">
    <property type="protein sequence ID" value="OMJ16443.1"/>
    <property type="molecule type" value="Genomic_DNA"/>
</dbReference>
<proteinExistence type="inferred from homology"/>
<dbReference type="PANTHER" id="PTHR12910:SF2">
    <property type="entry name" value="NADH DEHYDROGENASE [UBIQUINONE] 1 ALPHA SUBCOMPLEX SUBUNIT 12"/>
    <property type="match status" value="1"/>
</dbReference>
<name>A0A1R1XSM1_9FUNG</name>
<keyword evidence="2" id="KW-0496">Mitochondrion</keyword>
<evidence type="ECO:0000313" key="3">
    <source>
        <dbReference type="EMBL" id="OMJ16443.1"/>
    </source>
</evidence>
<dbReference type="InterPro" id="IPR007763">
    <property type="entry name" value="NDUFA12"/>
</dbReference>
<dbReference type="EMBL" id="LSSN01001982">
    <property type="protein sequence ID" value="OMJ17640.1"/>
    <property type="molecule type" value="Genomic_DNA"/>
</dbReference>
<keyword evidence="2" id="KW-0813">Transport</keyword>